<dbReference type="Proteomes" id="UP000001631">
    <property type="component" value="Unassembled WGS sequence"/>
</dbReference>
<name>C0NYB3_AJECG</name>
<accession>C0NYB3</accession>
<evidence type="ECO:0000313" key="9">
    <source>
        <dbReference type="EMBL" id="EEH03781.1"/>
    </source>
</evidence>
<dbReference type="VEuPathDB" id="FungiDB:I7I50_02866"/>
<sequence length="690" mass="79219">MRFGLTLRKSIYPPWKDHYIDYKKLKLLLREHETRDDSQDGSDDESPEWTDQDEETFVQELINVQLDKVNAFQVNTYKQLRDRTSDCEAKLEPLVVKDDGSHQVKDADQRRQMAESAMKDLDTITKELSELEKYSRINFTGFLKAAKKHDRKRGTRYKVRPLLQVRLSQLPFNSEDYSPLLYRLSTMYSFIHQNLGQRGSGQPTDGGPTVDTHLGQDAYTSHKFWVHMDNVLEVKTYILRRLPVLVYNPSVSTKDLQMTHKDPTITSLYFDSPKFELYNQKVAKTPGASSLRLRWTGQLRDRPEIFLEKKAMSDGDSSKEVRVRIKEKHIESFLKGEYKMEKIINRMESRDVPVSDNAEALRRDVEEIQSFIREQRLEPVLRATFTRTAFQIPGDDKLRISLDTDLALIREDSLDLERPCRDPDNWHRTDIDDREMEFPFSEIRSGEISRFPYALLEIKVRGGNLPSDPSPLDRNQFPSKNLENHPPPPSLPPSRPSGLLSFIPLTMSRYATAHRQPSSPPLPPGVRAPRTWLKDSGPVRVEAKVWLANQRTFIKWQHICVLLATLSLGLYNAASVENTIARSLAIVYTCFAIFAGGWGWWMYVTRARWIRERSGRDFDNVAGPMVVCLGLAVALVLNFWFKYNAKVWNEDEPNSPKGSATSPGNVTTQDVEGAWMLVNQAAAAAGRRGL</sequence>
<dbReference type="EMBL" id="GG663376">
    <property type="protein sequence ID" value="EEH03781.1"/>
    <property type="molecule type" value="Genomic_DNA"/>
</dbReference>
<dbReference type="PANTHER" id="PTHR46140:SF2">
    <property type="entry name" value="VACUOLAR TRANSPORTER CHAPERONE 3 COMPLEX SUBUNIT 3-RELATED"/>
    <property type="match status" value="1"/>
</dbReference>
<dbReference type="InParanoid" id="C0NYB3"/>
<evidence type="ECO:0000256" key="7">
    <source>
        <dbReference type="SAM" id="Phobius"/>
    </source>
</evidence>
<evidence type="ECO:0000256" key="2">
    <source>
        <dbReference type="ARBA" id="ARBA00022554"/>
    </source>
</evidence>
<keyword evidence="4 7" id="KW-1133">Transmembrane helix</keyword>
<protein>
    <submittedName>
        <fullName evidence="9">SPX domain-containing protein</fullName>
    </submittedName>
</protein>
<dbReference type="RefSeq" id="XP_045284262.1">
    <property type="nucleotide sequence ID" value="XM_045434956.1"/>
</dbReference>
<reference evidence="9" key="1">
    <citation type="submission" date="2009-02" db="EMBL/GenBank/DDBJ databases">
        <title>The Genome Sequence of Ajellomyces capsulatus strain G186AR.</title>
        <authorList>
            <consortium name="The Broad Institute Genome Sequencing Platform"/>
            <person name="Champion M."/>
            <person name="Cuomo C."/>
            <person name="Ma L.-J."/>
            <person name="Henn M.R."/>
            <person name="Sil A."/>
            <person name="Goldman B."/>
            <person name="Young S.K."/>
            <person name="Kodira C.D."/>
            <person name="Zeng Q."/>
            <person name="Koehrsen M."/>
            <person name="Alvarado L."/>
            <person name="Berlin A."/>
            <person name="Borenstein D."/>
            <person name="Chen Z."/>
            <person name="Engels R."/>
            <person name="Freedman E."/>
            <person name="Gellesch M."/>
            <person name="Goldberg J."/>
            <person name="Griggs A."/>
            <person name="Gujja S."/>
            <person name="Heiman D."/>
            <person name="Hepburn T."/>
            <person name="Howarth C."/>
            <person name="Jen D."/>
            <person name="Larson L."/>
            <person name="Lewis B."/>
            <person name="Mehta T."/>
            <person name="Park D."/>
            <person name="Pearson M."/>
            <person name="Roberts A."/>
            <person name="Saif S."/>
            <person name="Shea T."/>
            <person name="Shenoy N."/>
            <person name="Sisk P."/>
            <person name="Stolte C."/>
            <person name="Sykes S."/>
            <person name="Walk T."/>
            <person name="White J."/>
            <person name="Yandava C."/>
            <person name="Klein B."/>
            <person name="McEwen J.G."/>
            <person name="Puccia R."/>
            <person name="Goldman G.H."/>
            <person name="Felipe M.S."/>
            <person name="Nino-Vega G."/>
            <person name="San-Blas G."/>
            <person name="Taylor J."/>
            <person name="Mendoza L."/>
            <person name="Galagan J."/>
            <person name="Nusbaum C."/>
            <person name="Birren B."/>
        </authorList>
    </citation>
    <scope>NUCLEOTIDE SEQUENCE</scope>
    <source>
        <strain evidence="9">G186AR</strain>
    </source>
</reference>
<organism evidence="9 10">
    <name type="scientific">Ajellomyces capsulatus (strain G186AR / H82 / ATCC MYA-2454 / RMSCC 2432)</name>
    <name type="common">Darling's disease fungus</name>
    <name type="synonym">Histoplasma capsulatum</name>
    <dbReference type="NCBI Taxonomy" id="447093"/>
    <lineage>
        <taxon>Eukaryota</taxon>
        <taxon>Fungi</taxon>
        <taxon>Dikarya</taxon>
        <taxon>Ascomycota</taxon>
        <taxon>Pezizomycotina</taxon>
        <taxon>Eurotiomycetes</taxon>
        <taxon>Eurotiomycetidae</taxon>
        <taxon>Onygenales</taxon>
        <taxon>Ajellomycetaceae</taxon>
        <taxon>Histoplasma</taxon>
    </lineage>
</organism>
<dbReference type="HOGENOM" id="CLU_009308_2_0_1"/>
<comment type="subcellular location">
    <subcellularLocation>
        <location evidence="1">Vacuole membrane</location>
        <topology evidence="1">Multi-pass membrane protein</topology>
    </subcellularLocation>
</comment>
<dbReference type="InterPro" id="IPR003807">
    <property type="entry name" value="DUF202"/>
</dbReference>
<feature type="domain" description="SPX" evidence="8">
    <location>
        <begin position="1"/>
        <end position="163"/>
    </location>
</feature>
<evidence type="ECO:0000259" key="8">
    <source>
        <dbReference type="PROSITE" id="PS51382"/>
    </source>
</evidence>
<keyword evidence="3 7" id="KW-0812">Transmembrane</keyword>
<keyword evidence="5 7" id="KW-0472">Membrane</keyword>
<dbReference type="GO" id="GO:0000329">
    <property type="term" value="C:fungal-type vacuole membrane"/>
    <property type="evidence" value="ECO:0007669"/>
    <property type="project" value="TreeGrafter"/>
</dbReference>
<dbReference type="CDD" id="cd14480">
    <property type="entry name" value="SPX_VTC2_like"/>
    <property type="match status" value="1"/>
</dbReference>
<evidence type="ECO:0000256" key="6">
    <source>
        <dbReference type="SAM" id="MobiDB-lite"/>
    </source>
</evidence>
<feature type="transmembrane region" description="Helical" evidence="7">
    <location>
        <begin position="580"/>
        <end position="601"/>
    </location>
</feature>
<keyword evidence="2" id="KW-0926">Vacuole</keyword>
<keyword evidence="10" id="KW-1185">Reference proteome</keyword>
<dbReference type="InterPro" id="IPR004331">
    <property type="entry name" value="SPX_dom"/>
</dbReference>
<dbReference type="Pfam" id="PF02656">
    <property type="entry name" value="DUF202"/>
    <property type="match status" value="1"/>
</dbReference>
<dbReference type="FunCoup" id="C0NYB3">
    <property type="interactions" value="65"/>
</dbReference>
<dbReference type="PANTHER" id="PTHR46140">
    <property type="entry name" value="VACUOLAR TRANSPORTER CHAPERONE 1-RELATED"/>
    <property type="match status" value="1"/>
</dbReference>
<dbReference type="AlphaFoldDB" id="C0NYB3"/>
<proteinExistence type="predicted"/>
<dbReference type="InterPro" id="IPR042267">
    <property type="entry name" value="VTC_sf"/>
</dbReference>
<evidence type="ECO:0000313" key="10">
    <source>
        <dbReference type="Proteomes" id="UP000001631"/>
    </source>
</evidence>
<dbReference type="GO" id="GO:0006799">
    <property type="term" value="P:polyphosphate biosynthetic process"/>
    <property type="evidence" value="ECO:0007669"/>
    <property type="project" value="UniProtKB-ARBA"/>
</dbReference>
<feature type="region of interest" description="Disordered" evidence="6">
    <location>
        <begin position="465"/>
        <end position="495"/>
    </location>
</feature>
<dbReference type="InterPro" id="IPR051572">
    <property type="entry name" value="VTC_Complex_Subunit"/>
</dbReference>
<dbReference type="GO" id="GO:0033254">
    <property type="term" value="C:vacuolar transporter chaperone complex"/>
    <property type="evidence" value="ECO:0007669"/>
    <property type="project" value="TreeGrafter"/>
</dbReference>
<evidence type="ECO:0000256" key="1">
    <source>
        <dbReference type="ARBA" id="ARBA00004128"/>
    </source>
</evidence>
<feature type="transmembrane region" description="Helical" evidence="7">
    <location>
        <begin position="621"/>
        <end position="641"/>
    </location>
</feature>
<feature type="transmembrane region" description="Helical" evidence="7">
    <location>
        <begin position="556"/>
        <end position="574"/>
    </location>
</feature>
<evidence type="ECO:0000256" key="4">
    <source>
        <dbReference type="ARBA" id="ARBA00022989"/>
    </source>
</evidence>
<dbReference type="VEuPathDB" id="FungiDB:I7I50_04123"/>
<dbReference type="STRING" id="447093.C0NYB3"/>
<dbReference type="Gene3D" id="3.20.100.30">
    <property type="entry name" value="VTC, catalytic tunnel domain"/>
    <property type="match status" value="1"/>
</dbReference>
<feature type="compositionally biased region" description="Pro residues" evidence="6">
    <location>
        <begin position="485"/>
        <end position="495"/>
    </location>
</feature>
<evidence type="ECO:0000256" key="5">
    <source>
        <dbReference type="ARBA" id="ARBA00023136"/>
    </source>
</evidence>
<dbReference type="GeneID" id="69040923"/>
<dbReference type="Pfam" id="PF09359">
    <property type="entry name" value="VTC"/>
    <property type="match status" value="1"/>
</dbReference>
<gene>
    <name evidence="9" type="ORF">HCBG_07907</name>
</gene>
<dbReference type="PROSITE" id="PS51382">
    <property type="entry name" value="SPX"/>
    <property type="match status" value="1"/>
</dbReference>
<dbReference type="InterPro" id="IPR018966">
    <property type="entry name" value="VTC_domain"/>
</dbReference>
<evidence type="ECO:0000256" key="3">
    <source>
        <dbReference type="ARBA" id="ARBA00022692"/>
    </source>
</evidence>